<dbReference type="SUPFAM" id="SSF55073">
    <property type="entry name" value="Nucleotide cyclase"/>
    <property type="match status" value="1"/>
</dbReference>
<dbReference type="Gene3D" id="3.30.450.20">
    <property type="entry name" value="PAS domain"/>
    <property type="match status" value="3"/>
</dbReference>
<evidence type="ECO:0000313" key="5">
    <source>
        <dbReference type="EMBL" id="BCS86853.1"/>
    </source>
</evidence>
<feature type="domain" description="PAS" evidence="2">
    <location>
        <begin position="167"/>
        <end position="241"/>
    </location>
</feature>
<keyword evidence="6" id="KW-1185">Reference proteome</keyword>
<name>A0ABN6EP13_9BACT</name>
<feature type="coiled-coil region" evidence="1">
    <location>
        <begin position="535"/>
        <end position="562"/>
    </location>
</feature>
<feature type="domain" description="PAC" evidence="3">
    <location>
        <begin position="488"/>
        <end position="544"/>
    </location>
</feature>
<dbReference type="InterPro" id="IPR052155">
    <property type="entry name" value="Biofilm_reg_signaling"/>
</dbReference>
<feature type="domain" description="PAC" evidence="3">
    <location>
        <begin position="359"/>
        <end position="413"/>
    </location>
</feature>
<dbReference type="InterPro" id="IPR000014">
    <property type="entry name" value="PAS"/>
</dbReference>
<protein>
    <recommendedName>
        <fullName evidence="7">PAS domain S-box protein</fullName>
    </recommendedName>
</protein>
<dbReference type="SMART" id="SM00091">
    <property type="entry name" value="PAS"/>
    <property type="match status" value="3"/>
</dbReference>
<feature type="domain" description="PAS" evidence="2">
    <location>
        <begin position="288"/>
        <end position="333"/>
    </location>
</feature>
<evidence type="ECO:0000259" key="4">
    <source>
        <dbReference type="PROSITE" id="PS50125"/>
    </source>
</evidence>
<evidence type="ECO:0000259" key="2">
    <source>
        <dbReference type="PROSITE" id="PS50112"/>
    </source>
</evidence>
<proteinExistence type="predicted"/>
<dbReference type="PROSITE" id="PS50112">
    <property type="entry name" value="PAS"/>
    <property type="match status" value="3"/>
</dbReference>
<dbReference type="Proteomes" id="UP001053296">
    <property type="component" value="Chromosome"/>
</dbReference>
<dbReference type="Pfam" id="PF13426">
    <property type="entry name" value="PAS_9"/>
    <property type="match status" value="2"/>
</dbReference>
<dbReference type="InterPro" id="IPR035965">
    <property type="entry name" value="PAS-like_dom_sf"/>
</dbReference>
<dbReference type="SMART" id="SM00044">
    <property type="entry name" value="CYCc"/>
    <property type="match status" value="1"/>
</dbReference>
<dbReference type="RefSeq" id="WP_229592502.1">
    <property type="nucleotide sequence ID" value="NZ_AP024485.1"/>
</dbReference>
<dbReference type="CDD" id="cd00130">
    <property type="entry name" value="PAS"/>
    <property type="match status" value="3"/>
</dbReference>
<dbReference type="Pfam" id="PF00211">
    <property type="entry name" value="Guanylate_cyc"/>
    <property type="match status" value="1"/>
</dbReference>
<evidence type="ECO:0000256" key="1">
    <source>
        <dbReference type="SAM" id="Coils"/>
    </source>
</evidence>
<dbReference type="NCBIfam" id="TIGR00229">
    <property type="entry name" value="sensory_box"/>
    <property type="match status" value="3"/>
</dbReference>
<dbReference type="PROSITE" id="PS50125">
    <property type="entry name" value="GUANYLATE_CYCLASE_2"/>
    <property type="match status" value="1"/>
</dbReference>
<dbReference type="InterPro" id="IPR001054">
    <property type="entry name" value="A/G_cyclase"/>
</dbReference>
<feature type="domain" description="PAS" evidence="2">
    <location>
        <begin position="414"/>
        <end position="466"/>
    </location>
</feature>
<dbReference type="InterPro" id="IPR001610">
    <property type="entry name" value="PAC"/>
</dbReference>
<dbReference type="SMART" id="SM00086">
    <property type="entry name" value="PAC"/>
    <property type="match status" value="3"/>
</dbReference>
<reference evidence="5" key="1">
    <citation type="journal article" date="2022" name="Arch. Microbiol.">
        <title>Pseudodesulfovibrio sediminis sp. nov., a mesophilic and neutrophilic sulfate-reducing bacterium isolated from sediment of a brackish lake.</title>
        <authorList>
            <person name="Takahashi A."/>
            <person name="Kojima H."/>
            <person name="Watanabe M."/>
            <person name="Fukui M."/>
        </authorList>
    </citation>
    <scope>NUCLEOTIDE SEQUENCE</scope>
    <source>
        <strain evidence="5">SF6</strain>
    </source>
</reference>
<sequence>MTSLGKIRIYNLDTFNEARKKLLRLTSRLGFDTINATKIVTICSELCRPVLIANNSLQIRLGIEPVGQRLALKFQFDFDEPTRPTLATSVFFDSIISGEDLPSSTFRATRLFPNRSFRVSKTLIDELSQMIALPTREELFQNIETKKTELEKEVIERKRTEQALRESEKRILTILEGTPDALIIIDQSGTITFANSQAETTFKYSKEELLGQSIEILVPESIRPSHSQWVKKYFQSPVNVQLLATKAIIHGGEHIIVDIKLNPIETNAGTQVIASIRDVTEQQEAQESIKKLSQVVEQSPVSVMITDNEGDIEYVNPAFSSITGYSLEDVIGQKPSILKSGKTPLSVYEELWGTIVKGQHWKGSLINCRKNGEEYWESAIIAPISNDSGEITHFVAVKEDITERMRMEETVRESEIKYRELVENASSIILKLDIEGNITFFNEFAQKFFGYTEDEVVGKRILGTLVPKTESSGRDLSELIFKIAHDPDKYENSSNENMLKDGSRVWVNWTNKALYGVNDNELIGALCVGQDITKQKNAQDERDAAAKALDEHNKALAELSKKLSKYLSPQVFDSIFSGDKDVQLTTERKKLTIFFSDIKDFTKTTEDLQPEDLTALLNRYFTEMSIISMEYGATIDKFIGDAMLMFFGDPKTLGVKEDAMQCVRMAVAMQHRMKELEDEWKGLGYEKPFRMRVGINTGYCTVGNFGSEERMDYTIIGGEVNLAARLEGQADPGGILMSYETFSQVSDIIAAEEREPIMVKGIRRKVRPYSAVGLYDHLAEGDRFINYHDDGLKLQVDMKKLNAVARKAGIRELERALEKLKSK</sequence>
<gene>
    <name evidence="5" type="ORF">PSDVSF_00950</name>
</gene>
<evidence type="ECO:0008006" key="7">
    <source>
        <dbReference type="Google" id="ProtNLM"/>
    </source>
</evidence>
<dbReference type="InterPro" id="IPR000700">
    <property type="entry name" value="PAS-assoc_C"/>
</dbReference>
<dbReference type="SUPFAM" id="SSF55785">
    <property type="entry name" value="PYP-like sensor domain (PAS domain)"/>
    <property type="match status" value="3"/>
</dbReference>
<dbReference type="PANTHER" id="PTHR44757:SF2">
    <property type="entry name" value="BIOFILM ARCHITECTURE MAINTENANCE PROTEIN MBAA"/>
    <property type="match status" value="1"/>
</dbReference>
<keyword evidence="1" id="KW-0175">Coiled coil</keyword>
<dbReference type="CDD" id="cd07302">
    <property type="entry name" value="CHD"/>
    <property type="match status" value="1"/>
</dbReference>
<feature type="domain" description="PAC" evidence="3">
    <location>
        <begin position="236"/>
        <end position="291"/>
    </location>
</feature>
<organism evidence="5 6">
    <name type="scientific">Pseudodesulfovibrio sediminis</name>
    <dbReference type="NCBI Taxonomy" id="2810563"/>
    <lineage>
        <taxon>Bacteria</taxon>
        <taxon>Pseudomonadati</taxon>
        <taxon>Thermodesulfobacteriota</taxon>
        <taxon>Desulfovibrionia</taxon>
        <taxon>Desulfovibrionales</taxon>
        <taxon>Desulfovibrionaceae</taxon>
    </lineage>
</organism>
<dbReference type="EMBL" id="AP024485">
    <property type="protein sequence ID" value="BCS86853.1"/>
    <property type="molecule type" value="Genomic_DNA"/>
</dbReference>
<dbReference type="PANTHER" id="PTHR44757">
    <property type="entry name" value="DIGUANYLATE CYCLASE DGCP"/>
    <property type="match status" value="1"/>
</dbReference>
<dbReference type="Pfam" id="PF00989">
    <property type="entry name" value="PAS"/>
    <property type="match status" value="1"/>
</dbReference>
<dbReference type="InterPro" id="IPR013767">
    <property type="entry name" value="PAS_fold"/>
</dbReference>
<dbReference type="InterPro" id="IPR029787">
    <property type="entry name" value="Nucleotide_cyclase"/>
</dbReference>
<dbReference type="Gene3D" id="3.30.70.1230">
    <property type="entry name" value="Nucleotide cyclase"/>
    <property type="match status" value="1"/>
</dbReference>
<evidence type="ECO:0000313" key="6">
    <source>
        <dbReference type="Proteomes" id="UP001053296"/>
    </source>
</evidence>
<evidence type="ECO:0000259" key="3">
    <source>
        <dbReference type="PROSITE" id="PS50113"/>
    </source>
</evidence>
<accession>A0ABN6EP13</accession>
<feature type="domain" description="Guanylate cyclase" evidence="4">
    <location>
        <begin position="592"/>
        <end position="727"/>
    </location>
</feature>
<feature type="coiled-coil region" evidence="1">
    <location>
        <begin position="143"/>
        <end position="170"/>
    </location>
</feature>
<dbReference type="PROSITE" id="PS50113">
    <property type="entry name" value="PAC"/>
    <property type="match status" value="3"/>
</dbReference>